<keyword evidence="3" id="KW-1185">Reference proteome</keyword>
<dbReference type="EMBL" id="VNFF01000002">
    <property type="protein sequence ID" value="TVU86108.1"/>
    <property type="molecule type" value="Genomic_DNA"/>
</dbReference>
<organism evidence="2 3">
    <name type="scientific">Pseudoalteromonas neustonica</name>
    <dbReference type="NCBI Taxonomy" id="1840331"/>
    <lineage>
        <taxon>Bacteria</taxon>
        <taxon>Pseudomonadati</taxon>
        <taxon>Pseudomonadota</taxon>
        <taxon>Gammaproteobacteria</taxon>
        <taxon>Alteromonadales</taxon>
        <taxon>Pseudoalteromonadaceae</taxon>
        <taxon>Pseudoalteromonas</taxon>
    </lineage>
</organism>
<protein>
    <submittedName>
        <fullName evidence="2">Transposase</fullName>
    </submittedName>
</protein>
<evidence type="ECO:0000313" key="2">
    <source>
        <dbReference type="EMBL" id="TVU86108.1"/>
    </source>
</evidence>
<proteinExistence type="predicted"/>
<evidence type="ECO:0000313" key="3">
    <source>
        <dbReference type="Proteomes" id="UP000317938"/>
    </source>
</evidence>
<dbReference type="InterPro" id="IPR012337">
    <property type="entry name" value="RNaseH-like_sf"/>
</dbReference>
<dbReference type="SUPFAM" id="SSF53098">
    <property type="entry name" value="Ribonuclease H-like"/>
    <property type="match status" value="1"/>
</dbReference>
<evidence type="ECO:0000259" key="1">
    <source>
        <dbReference type="Pfam" id="PF01609"/>
    </source>
</evidence>
<reference evidence="2 3" key="1">
    <citation type="submission" date="2019-07" db="EMBL/GenBank/DDBJ databases">
        <title>Diversity of Bacteria from Kongsfjorden, Arctic.</title>
        <authorList>
            <person name="Yu Y."/>
        </authorList>
    </citation>
    <scope>NUCLEOTIDE SEQUENCE [LARGE SCALE GENOMIC DNA]</scope>
    <source>
        <strain evidence="2 3">SM1927</strain>
    </source>
</reference>
<comment type="caution">
    <text evidence="2">The sequence shown here is derived from an EMBL/GenBank/DDBJ whole genome shotgun (WGS) entry which is preliminary data.</text>
</comment>
<sequence>MDTRPDVDTELAFLPGRHTLENTLLLADAGYFDLDYFEQISQDGGYFLVRANKNINPTVTSAYYAGVELKENNSKLKNLPEKWGSQPLELTVRWKKNGSEYMLIYLPNEKRPVSPVTNLKEYSLTLMSYSIYTRLVDKSIIFQRARVME</sequence>
<gene>
    <name evidence="2" type="ORF">FQP85_01575</name>
</gene>
<dbReference type="Proteomes" id="UP000317938">
    <property type="component" value="Unassembled WGS sequence"/>
</dbReference>
<feature type="domain" description="Transposase IS4-like" evidence="1">
    <location>
        <begin position="19"/>
        <end position="103"/>
    </location>
</feature>
<dbReference type="Pfam" id="PF01609">
    <property type="entry name" value="DDE_Tnp_1"/>
    <property type="match status" value="1"/>
</dbReference>
<dbReference type="InterPro" id="IPR002559">
    <property type="entry name" value="Transposase_11"/>
</dbReference>
<name>A0ABY3FJE6_9GAMM</name>
<accession>A0ABY3FJE6</accession>
<dbReference type="RefSeq" id="WP_145234067.1">
    <property type="nucleotide sequence ID" value="NZ_VNFF01000002.1"/>
</dbReference>